<dbReference type="EMBL" id="JAIZAY010000009">
    <property type="protein sequence ID" value="KAJ8036699.1"/>
    <property type="molecule type" value="Genomic_DNA"/>
</dbReference>
<sequence length="134" mass="15498">MTRQIMGLQGDLSLPHHSDLDALANQFNDYFINKINEIRDKFDMSIKFENIMRADNIFDGHILERFVPTSEDEVRELILRAPCKSCSLDPLLTWLLKQSVDVLVPIITAILILSNVQMLHAFKLILIKYTQRSL</sequence>
<dbReference type="AlphaFoldDB" id="A0A9Q1C202"/>
<accession>A0A9Q1C202</accession>
<dbReference type="Proteomes" id="UP001152320">
    <property type="component" value="Chromosome 9"/>
</dbReference>
<dbReference type="OrthoDB" id="6158911at2759"/>
<comment type="caution">
    <text evidence="1">The sequence shown here is derived from an EMBL/GenBank/DDBJ whole genome shotgun (WGS) entry which is preliminary data.</text>
</comment>
<name>A0A9Q1C202_HOLLE</name>
<gene>
    <name evidence="1" type="ORF">HOLleu_20750</name>
</gene>
<evidence type="ECO:0000313" key="1">
    <source>
        <dbReference type="EMBL" id="KAJ8036699.1"/>
    </source>
</evidence>
<keyword evidence="2" id="KW-1185">Reference proteome</keyword>
<organism evidence="1 2">
    <name type="scientific">Holothuria leucospilota</name>
    <name type="common">Black long sea cucumber</name>
    <name type="synonym">Mertensiothuria leucospilota</name>
    <dbReference type="NCBI Taxonomy" id="206669"/>
    <lineage>
        <taxon>Eukaryota</taxon>
        <taxon>Metazoa</taxon>
        <taxon>Echinodermata</taxon>
        <taxon>Eleutherozoa</taxon>
        <taxon>Echinozoa</taxon>
        <taxon>Holothuroidea</taxon>
        <taxon>Aspidochirotacea</taxon>
        <taxon>Aspidochirotida</taxon>
        <taxon>Holothuriidae</taxon>
        <taxon>Holothuria</taxon>
    </lineage>
</organism>
<reference evidence="1" key="1">
    <citation type="submission" date="2021-10" db="EMBL/GenBank/DDBJ databases">
        <title>Tropical sea cucumber genome reveals ecological adaptation and Cuvierian tubules defense mechanism.</title>
        <authorList>
            <person name="Chen T."/>
        </authorList>
    </citation>
    <scope>NUCLEOTIDE SEQUENCE</scope>
    <source>
        <strain evidence="1">Nanhai2018</strain>
        <tissue evidence="1">Muscle</tissue>
    </source>
</reference>
<protein>
    <submittedName>
        <fullName evidence="1">Uncharacterized protein</fullName>
    </submittedName>
</protein>
<proteinExistence type="predicted"/>
<evidence type="ECO:0000313" key="2">
    <source>
        <dbReference type="Proteomes" id="UP001152320"/>
    </source>
</evidence>